<evidence type="ECO:0000259" key="11">
    <source>
        <dbReference type="Pfam" id="PF13953"/>
    </source>
</evidence>
<dbReference type="PANTHER" id="PTHR30451">
    <property type="entry name" value="OUTER MEMBRANE USHER PROTEIN"/>
    <property type="match status" value="1"/>
</dbReference>
<evidence type="ECO:0000256" key="3">
    <source>
        <dbReference type="ARBA" id="ARBA00022448"/>
    </source>
</evidence>
<dbReference type="FunFam" id="2.60.40.2610:FF:000001">
    <property type="entry name" value="Outer membrane fimbrial usher protein"/>
    <property type="match status" value="1"/>
</dbReference>
<dbReference type="FunFam" id="2.60.40.3110:FF:000001">
    <property type="entry name" value="Putative fimbrial outer membrane usher"/>
    <property type="match status" value="1"/>
</dbReference>
<evidence type="ECO:0000256" key="10">
    <source>
        <dbReference type="SAM" id="SignalP"/>
    </source>
</evidence>
<evidence type="ECO:0000313" key="13">
    <source>
        <dbReference type="EMBL" id="WBW60402.1"/>
    </source>
</evidence>
<dbReference type="SUPFAM" id="SSF141729">
    <property type="entry name" value="FimD N-terminal domain-like"/>
    <property type="match status" value="1"/>
</dbReference>
<name>A0AAJ5QQQ8_9ENTR</name>
<feature type="domain" description="PapC N-terminal" evidence="12">
    <location>
        <begin position="39"/>
        <end position="184"/>
    </location>
</feature>
<dbReference type="InterPro" id="IPR025949">
    <property type="entry name" value="PapC-like_C"/>
</dbReference>
<evidence type="ECO:0000256" key="1">
    <source>
        <dbReference type="ARBA" id="ARBA00004571"/>
    </source>
</evidence>
<comment type="similarity">
    <text evidence="2">Belongs to the fimbrial export usher family.</text>
</comment>
<feature type="signal peptide" evidence="10">
    <location>
        <begin position="1"/>
        <end position="36"/>
    </location>
</feature>
<sequence>MKKQRRIAGVTGRSPRFLIAPLVLMMMAAGCEPVRADSYFNPRFLSDDPSAVADLSAFEKGLEAPPGRYRVDIYINDGYFTTRDVTFSAPAKGGHLEPCLTRGQIMAMGVKTAAVPGIAALAADACVPLTTLIADASTRFDVGRQRLYVSVPQTFMSASARGAVPPELWDNGINAALLNYSFNGNTVTSQGTNSNYAYLSLDGGFNLGAWRFRDNSTWNYSSGGNTGAQNKWTHVNTYAERDIASWRSRLTLGDSYTPGDVFDGLNFRGVQIASDDNMLADSLRGFAPVIHGVARGTARVSIKQNGYEIYQTTVPPGPFTIGDLYAAGNSGDLQVTVQEANGSTQVFSVPWSSVPVLQREGRVKYAATVGQFRSGNQQQDTPTFAQGTVLWGLNDGWTAYGGTQLSDNYRAFNLGVGKNMGVFGAVSADITQANATLPDDSSRQGQSLRFLYSKSLTELGTNIQLVGYRYSTQGYFTLADTAYNRMSGYTVVTEDQAIQVVPKYTDYYNLRYNKRGRLQLTLSQQVGRTATLYLTGSHQSYWATDRNDVQLQAGYSGDVYGVNYTLGYGVSKYAWQMNGGYDQTLSLNVNVPFSLWMRSDSRSVFRNASASYSMTDDLKGGMTNQAGIYGTLLEGNNLSYSVQSGYASGGNAGSSGSTGSASLSYRGASANSNVGFSRGSGFNQLYYGLSGGVLAHADGVTLSQPLNDTAVLVKAPGAGNVALENQSGVKTDWRGYAVLPYASDYRENRIALNTNTLPDNVDLDDAVANVVPTHGAIVRAEFTARVGMKVLMTLMHNGKPVPFGALVSTEDGKNSSIVADGGQVYLTGLAQEGTLTAKWNDSADGQCHVAYKLPADSQKQALSDVTAECR</sequence>
<dbReference type="RefSeq" id="WP_100683088.1">
    <property type="nucleotide sequence ID" value="NZ_CP041247.1"/>
</dbReference>
<accession>A0AAJ5QQQ8</accession>
<feature type="domain" description="PapC-like C-terminal" evidence="11">
    <location>
        <begin position="791"/>
        <end position="855"/>
    </location>
</feature>
<dbReference type="InterPro" id="IPR037224">
    <property type="entry name" value="PapC_N_sf"/>
</dbReference>
<keyword evidence="7 10" id="KW-0732">Signal</keyword>
<dbReference type="GO" id="GO:0009279">
    <property type="term" value="C:cell outer membrane"/>
    <property type="evidence" value="ECO:0007669"/>
    <property type="project" value="UniProtKB-SubCell"/>
</dbReference>
<evidence type="ECO:0000259" key="12">
    <source>
        <dbReference type="Pfam" id="PF13954"/>
    </source>
</evidence>
<dbReference type="Pfam" id="PF13953">
    <property type="entry name" value="PapC_C"/>
    <property type="match status" value="1"/>
</dbReference>
<gene>
    <name evidence="13" type="ORF">OR613_20660</name>
</gene>
<dbReference type="EMBL" id="CP112887">
    <property type="protein sequence ID" value="WBW60402.1"/>
    <property type="molecule type" value="Genomic_DNA"/>
</dbReference>
<dbReference type="Gene3D" id="3.10.20.410">
    <property type="match status" value="1"/>
</dbReference>
<comment type="subcellular location">
    <subcellularLocation>
        <location evidence="1">Cell outer membrane</location>
        <topology evidence="1">Multi-pass membrane protein</topology>
    </subcellularLocation>
</comment>
<evidence type="ECO:0000256" key="2">
    <source>
        <dbReference type="ARBA" id="ARBA00008064"/>
    </source>
</evidence>
<keyword evidence="8" id="KW-0472">Membrane</keyword>
<dbReference type="Gene3D" id="2.60.40.3110">
    <property type="match status" value="1"/>
</dbReference>
<feature type="chain" id="PRO_5042509071" evidence="10">
    <location>
        <begin position="37"/>
        <end position="870"/>
    </location>
</feature>
<dbReference type="InterPro" id="IPR025885">
    <property type="entry name" value="PapC_N"/>
</dbReference>
<dbReference type="Gene3D" id="2.60.40.2070">
    <property type="match status" value="1"/>
</dbReference>
<dbReference type="InterPro" id="IPR000015">
    <property type="entry name" value="Fimb_usher"/>
</dbReference>
<dbReference type="Pfam" id="PF13954">
    <property type="entry name" value="PapC_N"/>
    <property type="match status" value="1"/>
</dbReference>
<keyword evidence="5" id="KW-1029">Fimbrium biogenesis</keyword>
<keyword evidence="14" id="KW-1185">Reference proteome</keyword>
<dbReference type="AlphaFoldDB" id="A0AAJ5QQQ8"/>
<dbReference type="PANTHER" id="PTHR30451:SF21">
    <property type="entry name" value="FIMBRIAL USHER DOMAIN-CONTAINING PROTEIN YDET-RELATED"/>
    <property type="match status" value="1"/>
</dbReference>
<evidence type="ECO:0000256" key="7">
    <source>
        <dbReference type="ARBA" id="ARBA00022729"/>
    </source>
</evidence>
<proteinExistence type="inferred from homology"/>
<protein>
    <submittedName>
        <fullName evidence="13">Fimbrial biogenesis usher protein</fullName>
    </submittedName>
</protein>
<evidence type="ECO:0000256" key="9">
    <source>
        <dbReference type="ARBA" id="ARBA00023237"/>
    </source>
</evidence>
<keyword evidence="9" id="KW-0998">Cell outer membrane</keyword>
<keyword evidence="3" id="KW-0813">Transport</keyword>
<evidence type="ECO:0000313" key="14">
    <source>
        <dbReference type="Proteomes" id="UP001210130"/>
    </source>
</evidence>
<dbReference type="PROSITE" id="PS51257">
    <property type="entry name" value="PROKAR_LIPOPROTEIN"/>
    <property type="match status" value="1"/>
</dbReference>
<dbReference type="Pfam" id="PF00577">
    <property type="entry name" value="Usher"/>
    <property type="match status" value="1"/>
</dbReference>
<keyword evidence="4" id="KW-1134">Transmembrane beta strand</keyword>
<organism evidence="13 14">
    <name type="scientific">Klebsiella electrica</name>
    <dbReference type="NCBI Taxonomy" id="1259973"/>
    <lineage>
        <taxon>Bacteria</taxon>
        <taxon>Pseudomonadati</taxon>
        <taxon>Pseudomonadota</taxon>
        <taxon>Gammaproteobacteria</taxon>
        <taxon>Enterobacterales</taxon>
        <taxon>Enterobacteriaceae</taxon>
        <taxon>Klebsiella/Raoultella group</taxon>
        <taxon>Klebsiella</taxon>
    </lineage>
</organism>
<dbReference type="InterPro" id="IPR042186">
    <property type="entry name" value="FimD_plug_dom"/>
</dbReference>
<dbReference type="GO" id="GO:0009297">
    <property type="term" value="P:pilus assembly"/>
    <property type="evidence" value="ECO:0007669"/>
    <property type="project" value="InterPro"/>
</dbReference>
<evidence type="ECO:0000256" key="4">
    <source>
        <dbReference type="ARBA" id="ARBA00022452"/>
    </source>
</evidence>
<dbReference type="Gene3D" id="2.60.40.2610">
    <property type="entry name" value="Outer membrane usher protein FimD, plug domain"/>
    <property type="match status" value="1"/>
</dbReference>
<evidence type="ECO:0000256" key="6">
    <source>
        <dbReference type="ARBA" id="ARBA00022692"/>
    </source>
</evidence>
<dbReference type="NCBIfam" id="NF011740">
    <property type="entry name" value="PRK15193.1"/>
    <property type="match status" value="1"/>
</dbReference>
<reference evidence="13 14" key="1">
    <citation type="journal article" date="2023" name="Microbiol. Resour. Announc.">
        <title>Complete Genome Sequence of the First Colistin-Resistant Raoultella electrica Strain.</title>
        <authorList>
            <person name="Aldeia C."/>
            <person name="Campos-Madueno E.I."/>
            <person name="Sendi P."/>
            <person name="Endimiani A."/>
        </authorList>
    </citation>
    <scope>NUCLEOTIDE SEQUENCE [LARGE SCALE GENOMIC DNA]</scope>
    <source>
        <strain evidence="13 14">S2-IND-01-C</strain>
    </source>
</reference>
<keyword evidence="6" id="KW-0812">Transmembrane</keyword>
<evidence type="ECO:0000256" key="8">
    <source>
        <dbReference type="ARBA" id="ARBA00023136"/>
    </source>
</evidence>
<dbReference type="InterPro" id="IPR043142">
    <property type="entry name" value="PapC-like_C_sf"/>
</dbReference>
<dbReference type="GO" id="GO:0015473">
    <property type="term" value="F:fimbrial usher porin activity"/>
    <property type="evidence" value="ECO:0007669"/>
    <property type="project" value="InterPro"/>
</dbReference>
<evidence type="ECO:0000256" key="5">
    <source>
        <dbReference type="ARBA" id="ARBA00022558"/>
    </source>
</evidence>
<dbReference type="Proteomes" id="UP001210130">
    <property type="component" value="Chromosome"/>
</dbReference>